<accession>A0A382QSZ3</accession>
<organism evidence="1">
    <name type="scientific">marine metagenome</name>
    <dbReference type="NCBI Taxonomy" id="408172"/>
    <lineage>
        <taxon>unclassified sequences</taxon>
        <taxon>metagenomes</taxon>
        <taxon>ecological metagenomes</taxon>
    </lineage>
</organism>
<gene>
    <name evidence="1" type="ORF">METZ01_LOCUS341457</name>
</gene>
<proteinExistence type="predicted"/>
<name>A0A382QSZ3_9ZZZZ</name>
<reference evidence="1" key="1">
    <citation type="submission" date="2018-05" db="EMBL/GenBank/DDBJ databases">
        <authorList>
            <person name="Lanie J.A."/>
            <person name="Ng W.-L."/>
            <person name="Kazmierczak K.M."/>
            <person name="Andrzejewski T.M."/>
            <person name="Davidsen T.M."/>
            <person name="Wayne K.J."/>
            <person name="Tettelin H."/>
            <person name="Glass J.I."/>
            <person name="Rusch D."/>
            <person name="Podicherti R."/>
            <person name="Tsui H.-C.T."/>
            <person name="Winkler M.E."/>
        </authorList>
    </citation>
    <scope>NUCLEOTIDE SEQUENCE</scope>
</reference>
<dbReference type="AlphaFoldDB" id="A0A382QSZ3"/>
<evidence type="ECO:0000313" key="1">
    <source>
        <dbReference type="EMBL" id="SVC88603.1"/>
    </source>
</evidence>
<protein>
    <submittedName>
        <fullName evidence="1">Uncharacterized protein</fullName>
    </submittedName>
</protein>
<sequence length="25" mass="2716">MFLRSDNSVSHSVALSMHICLISPA</sequence>
<dbReference type="EMBL" id="UINC01116691">
    <property type="protein sequence ID" value="SVC88603.1"/>
    <property type="molecule type" value="Genomic_DNA"/>
</dbReference>
<feature type="non-terminal residue" evidence="1">
    <location>
        <position position="25"/>
    </location>
</feature>